<dbReference type="SUPFAM" id="SSF54695">
    <property type="entry name" value="POZ domain"/>
    <property type="match status" value="1"/>
</dbReference>
<gene>
    <name evidence="6" type="ORF">VNO77_35958</name>
</gene>
<accession>A0AAN9KAH5</accession>
<dbReference type="Proteomes" id="UP001367508">
    <property type="component" value="Unassembled WGS sequence"/>
</dbReference>
<feature type="region of interest" description="Disordered" evidence="4">
    <location>
        <begin position="162"/>
        <end position="192"/>
    </location>
</feature>
<comment type="caution">
    <text evidence="6">The sequence shown here is derived from an EMBL/GenBank/DDBJ whole genome shotgun (WGS) entry which is preliminary data.</text>
</comment>
<sequence length="543" mass="61615">MSKPCDSQINIDGQHIFLLKEKIISKYCGRVKKILNHQKRRCHMKDFGIRISDFPGGPDGFELVSRFCYNNGKIPITVANVSLLHCCAIYLGMTEEVFSNNLLQQTETFLEGIYYWKWNELLVSLISCQLFFTYADSYGLLEKIIVALLAKIARDSDTNLFTSSSSASSSLSSSPASNSAKRLSSSTKTTPEKIKSTLPSKAWWFDDLATLPPNIIEKLFQTIGSYKADNNNLILTRFLLHYLKIATQTRVVNCRNSNEYAALAETAAYGVIIVGKKTFSCRGLFWVLRIVSGFRLSRDCRTELEKLIGGMLDQATLDDLLVSGHDIGVYYDVNLVIRLVGLFVYVNGTDGLSLQKLKRVGRLIDKYLREISPDQNLKISKFLAVAECLPDSARDCYDGVYRAIDIYLESHPIITFEERSRLCRCLNYSKLSFEASKDLAKNPRIPPRIAMQALISQQSKIATSDFVTESARMNSSQIVLYNEANINSYSKEKKDMRLNLERMQWRVVEVEKLRKEMNGQMSKLFSHNVLLNPARVRASPRFC</sequence>
<dbReference type="Pfam" id="PF03000">
    <property type="entry name" value="NPH3"/>
    <property type="match status" value="1"/>
</dbReference>
<keyword evidence="2" id="KW-0833">Ubl conjugation pathway</keyword>
<evidence type="ECO:0000313" key="7">
    <source>
        <dbReference type="Proteomes" id="UP001367508"/>
    </source>
</evidence>
<protein>
    <recommendedName>
        <fullName evidence="5">NPH3 domain-containing protein</fullName>
    </recommendedName>
</protein>
<evidence type="ECO:0000313" key="6">
    <source>
        <dbReference type="EMBL" id="KAK7312234.1"/>
    </source>
</evidence>
<comment type="pathway">
    <text evidence="1">Protein modification; protein ubiquitination.</text>
</comment>
<evidence type="ECO:0000256" key="4">
    <source>
        <dbReference type="SAM" id="MobiDB-lite"/>
    </source>
</evidence>
<evidence type="ECO:0000256" key="3">
    <source>
        <dbReference type="PROSITE-ProRule" id="PRU00982"/>
    </source>
</evidence>
<proteinExistence type="inferred from homology"/>
<dbReference type="InterPro" id="IPR027356">
    <property type="entry name" value="NPH3_dom"/>
</dbReference>
<dbReference type="PROSITE" id="PS51649">
    <property type="entry name" value="NPH3"/>
    <property type="match status" value="1"/>
</dbReference>
<dbReference type="PANTHER" id="PTHR32370">
    <property type="entry name" value="OS12G0117600 PROTEIN"/>
    <property type="match status" value="1"/>
</dbReference>
<evidence type="ECO:0000256" key="1">
    <source>
        <dbReference type="ARBA" id="ARBA00004906"/>
    </source>
</evidence>
<dbReference type="InterPro" id="IPR011333">
    <property type="entry name" value="SKP1/BTB/POZ_sf"/>
</dbReference>
<keyword evidence="7" id="KW-1185">Reference proteome</keyword>
<dbReference type="EMBL" id="JAYMYQ010000009">
    <property type="protein sequence ID" value="KAK7312234.1"/>
    <property type="molecule type" value="Genomic_DNA"/>
</dbReference>
<dbReference type="InterPro" id="IPR043454">
    <property type="entry name" value="NPH3/RPT2-like"/>
</dbReference>
<evidence type="ECO:0000259" key="5">
    <source>
        <dbReference type="PROSITE" id="PS51649"/>
    </source>
</evidence>
<comment type="similarity">
    <text evidence="3">Belongs to the NPH3 family.</text>
</comment>
<feature type="compositionally biased region" description="Low complexity" evidence="4">
    <location>
        <begin position="163"/>
        <end position="186"/>
    </location>
</feature>
<evidence type="ECO:0000256" key="2">
    <source>
        <dbReference type="ARBA" id="ARBA00022786"/>
    </source>
</evidence>
<dbReference type="AlphaFoldDB" id="A0AAN9KAH5"/>
<organism evidence="6 7">
    <name type="scientific">Canavalia gladiata</name>
    <name type="common">Sword bean</name>
    <name type="synonym">Dolichos gladiatus</name>
    <dbReference type="NCBI Taxonomy" id="3824"/>
    <lineage>
        <taxon>Eukaryota</taxon>
        <taxon>Viridiplantae</taxon>
        <taxon>Streptophyta</taxon>
        <taxon>Embryophyta</taxon>
        <taxon>Tracheophyta</taxon>
        <taxon>Spermatophyta</taxon>
        <taxon>Magnoliopsida</taxon>
        <taxon>eudicotyledons</taxon>
        <taxon>Gunneridae</taxon>
        <taxon>Pentapetalae</taxon>
        <taxon>rosids</taxon>
        <taxon>fabids</taxon>
        <taxon>Fabales</taxon>
        <taxon>Fabaceae</taxon>
        <taxon>Papilionoideae</taxon>
        <taxon>50 kb inversion clade</taxon>
        <taxon>NPAAA clade</taxon>
        <taxon>indigoferoid/millettioid clade</taxon>
        <taxon>Phaseoleae</taxon>
        <taxon>Canavalia</taxon>
    </lineage>
</organism>
<feature type="domain" description="NPH3" evidence="5">
    <location>
        <begin position="202"/>
        <end position="460"/>
    </location>
</feature>
<reference evidence="6 7" key="1">
    <citation type="submission" date="2024-01" db="EMBL/GenBank/DDBJ databases">
        <title>The genomes of 5 underutilized Papilionoideae crops provide insights into root nodulation and disease resistanc.</title>
        <authorList>
            <person name="Jiang F."/>
        </authorList>
    </citation>
    <scope>NUCLEOTIDE SEQUENCE [LARGE SCALE GENOMIC DNA]</scope>
    <source>
        <strain evidence="6">LVBAO_FW01</strain>
        <tissue evidence="6">Leaves</tissue>
    </source>
</reference>
<name>A0AAN9KAH5_CANGL</name>